<evidence type="ECO:0000313" key="1">
    <source>
        <dbReference type="EMBL" id="GFN76412.1"/>
    </source>
</evidence>
<organism evidence="1 2">
    <name type="scientific">Plakobranchus ocellatus</name>
    <dbReference type="NCBI Taxonomy" id="259542"/>
    <lineage>
        <taxon>Eukaryota</taxon>
        <taxon>Metazoa</taxon>
        <taxon>Spiralia</taxon>
        <taxon>Lophotrochozoa</taxon>
        <taxon>Mollusca</taxon>
        <taxon>Gastropoda</taxon>
        <taxon>Heterobranchia</taxon>
        <taxon>Euthyneura</taxon>
        <taxon>Panpulmonata</taxon>
        <taxon>Sacoglossa</taxon>
        <taxon>Placobranchoidea</taxon>
        <taxon>Plakobranchidae</taxon>
        <taxon>Plakobranchus</taxon>
    </lineage>
</organism>
<dbReference type="EMBL" id="BLXT01000383">
    <property type="protein sequence ID" value="GFN76412.1"/>
    <property type="molecule type" value="Genomic_DNA"/>
</dbReference>
<sequence>MNQYWTVFELRGGAVAYLAGRLTTRQEVRGSNPSQNQVSFSMLPCVHTALNGVARSLKIRSRLVLSDIPLALAVAAALTNRGAVWFLPVRSPGLVPELPAATAASRLDIELDYRITATGFSPSHIKWKPQSAKSRVKL</sequence>
<dbReference type="Proteomes" id="UP000735302">
    <property type="component" value="Unassembled WGS sequence"/>
</dbReference>
<dbReference type="AlphaFoldDB" id="A0AAV3Y194"/>
<gene>
    <name evidence="1" type="ORF">PoB_000291800</name>
</gene>
<accession>A0AAV3Y194</accession>
<protein>
    <submittedName>
        <fullName evidence="1">Uncharacterized protein</fullName>
    </submittedName>
</protein>
<name>A0AAV3Y194_9GAST</name>
<keyword evidence="2" id="KW-1185">Reference proteome</keyword>
<proteinExistence type="predicted"/>
<reference evidence="1 2" key="1">
    <citation type="journal article" date="2021" name="Elife">
        <title>Chloroplast acquisition without the gene transfer in kleptoplastic sea slugs, Plakobranchus ocellatus.</title>
        <authorList>
            <person name="Maeda T."/>
            <person name="Takahashi S."/>
            <person name="Yoshida T."/>
            <person name="Shimamura S."/>
            <person name="Takaki Y."/>
            <person name="Nagai Y."/>
            <person name="Toyoda A."/>
            <person name="Suzuki Y."/>
            <person name="Arimoto A."/>
            <person name="Ishii H."/>
            <person name="Satoh N."/>
            <person name="Nishiyama T."/>
            <person name="Hasebe M."/>
            <person name="Maruyama T."/>
            <person name="Minagawa J."/>
            <person name="Obokata J."/>
            <person name="Shigenobu S."/>
        </authorList>
    </citation>
    <scope>NUCLEOTIDE SEQUENCE [LARGE SCALE GENOMIC DNA]</scope>
</reference>
<evidence type="ECO:0000313" key="2">
    <source>
        <dbReference type="Proteomes" id="UP000735302"/>
    </source>
</evidence>
<comment type="caution">
    <text evidence="1">The sequence shown here is derived from an EMBL/GenBank/DDBJ whole genome shotgun (WGS) entry which is preliminary data.</text>
</comment>